<proteinExistence type="predicted"/>
<dbReference type="EMBL" id="UGXT01000002">
    <property type="protein sequence ID" value="SUH35331.1"/>
    <property type="molecule type" value="Genomic_DNA"/>
</dbReference>
<name>A0A379WNM6_SALET</name>
<evidence type="ECO:0000313" key="2">
    <source>
        <dbReference type="Proteomes" id="UP000254712"/>
    </source>
</evidence>
<reference evidence="1 2" key="1">
    <citation type="submission" date="2018-06" db="EMBL/GenBank/DDBJ databases">
        <authorList>
            <consortium name="Pathogen Informatics"/>
            <person name="Doyle S."/>
        </authorList>
    </citation>
    <scope>NUCLEOTIDE SEQUENCE [LARGE SCALE GENOMIC DNA]</scope>
    <source>
        <strain evidence="1 2">NCTC8261</strain>
    </source>
</reference>
<gene>
    <name evidence="1" type="ORF">NCTC8261_01548</name>
</gene>
<protein>
    <submittedName>
        <fullName evidence="1">RNA polymerase sigma factor rpoS</fullName>
    </submittedName>
</protein>
<accession>A0A379WNM6</accession>
<evidence type="ECO:0000313" key="1">
    <source>
        <dbReference type="EMBL" id="SUH35331.1"/>
    </source>
</evidence>
<dbReference type="Proteomes" id="UP000254712">
    <property type="component" value="Unassembled WGS sequence"/>
</dbReference>
<dbReference type="AlphaFoldDB" id="A0A379WNM6"/>
<organism evidence="1 2">
    <name type="scientific">Salmonella enterica I</name>
    <dbReference type="NCBI Taxonomy" id="59201"/>
    <lineage>
        <taxon>Bacteria</taxon>
        <taxon>Pseudomonadati</taxon>
        <taxon>Pseudomonadota</taxon>
        <taxon>Gammaproteobacteria</taxon>
        <taxon>Enterobacterales</taxon>
        <taxon>Enterobacteriaceae</taxon>
        <taxon>Salmonella</taxon>
    </lineage>
</organism>
<sequence length="70" mass="7928">MSQNTLKVHDLNEDAEFDENGVEAFDEKALSEEEPSDNDLAEEELLSQGPHSVCWTRLSFTLVRLGIHHC</sequence>